<reference evidence="2 3" key="1">
    <citation type="submission" date="2016-06" db="EMBL/GenBank/DDBJ databases">
        <title>Comparative genomics of the ectomycorrhizal sister species Rhizopogon vinicolor and Rhizopogon vesiculosus (Basidiomycota: Boletales) reveals a divergence of the mating type B locus.</title>
        <authorList>
            <consortium name="DOE Joint Genome Institute"/>
            <person name="Mujic A.B."/>
            <person name="Kuo A."/>
            <person name="Tritt A."/>
            <person name="Lipzen A."/>
            <person name="Chen C."/>
            <person name="Johnson J."/>
            <person name="Sharma A."/>
            <person name="Barry K."/>
            <person name="Grigoriev I.V."/>
            <person name="Spatafora J.W."/>
        </authorList>
    </citation>
    <scope>NUCLEOTIDE SEQUENCE [LARGE SCALE GENOMIC DNA]</scope>
    <source>
        <strain evidence="2 3">AM-OR11-026</strain>
    </source>
</reference>
<proteinExistence type="predicted"/>
<feature type="signal peptide" evidence="1">
    <location>
        <begin position="1"/>
        <end position="19"/>
    </location>
</feature>
<evidence type="ECO:0000313" key="2">
    <source>
        <dbReference type="EMBL" id="OAX43091.1"/>
    </source>
</evidence>
<keyword evidence="3" id="KW-1185">Reference proteome</keyword>
<gene>
    <name evidence="2" type="ORF">K503DRAFT_233932</name>
</gene>
<keyword evidence="1" id="KW-0732">Signal</keyword>
<organism evidence="2 3">
    <name type="scientific">Rhizopogon vinicolor AM-OR11-026</name>
    <dbReference type="NCBI Taxonomy" id="1314800"/>
    <lineage>
        <taxon>Eukaryota</taxon>
        <taxon>Fungi</taxon>
        <taxon>Dikarya</taxon>
        <taxon>Basidiomycota</taxon>
        <taxon>Agaricomycotina</taxon>
        <taxon>Agaricomycetes</taxon>
        <taxon>Agaricomycetidae</taxon>
        <taxon>Boletales</taxon>
        <taxon>Suillineae</taxon>
        <taxon>Rhizopogonaceae</taxon>
        <taxon>Rhizopogon</taxon>
    </lineage>
</organism>
<feature type="chain" id="PRO_5008597946" description="Secreted protein" evidence="1">
    <location>
        <begin position="20"/>
        <end position="131"/>
    </location>
</feature>
<dbReference type="InParanoid" id="A0A1B7NDY6"/>
<protein>
    <recommendedName>
        <fullName evidence="4">Secreted protein</fullName>
    </recommendedName>
</protein>
<evidence type="ECO:0000256" key="1">
    <source>
        <dbReference type="SAM" id="SignalP"/>
    </source>
</evidence>
<evidence type="ECO:0008006" key="4">
    <source>
        <dbReference type="Google" id="ProtNLM"/>
    </source>
</evidence>
<dbReference type="Proteomes" id="UP000092154">
    <property type="component" value="Unassembled WGS sequence"/>
</dbReference>
<evidence type="ECO:0000313" key="3">
    <source>
        <dbReference type="Proteomes" id="UP000092154"/>
    </source>
</evidence>
<dbReference type="AlphaFoldDB" id="A0A1B7NDY6"/>
<name>A0A1B7NDY6_9AGAM</name>
<dbReference type="EMBL" id="KV448144">
    <property type="protein sequence ID" value="OAX43091.1"/>
    <property type="molecule type" value="Genomic_DNA"/>
</dbReference>
<accession>A0A1B7NDY6</accession>
<sequence>MRWRHGPWHLTSLVIPTSALHTVRNEIVNVRSLVRYEVGYSHIHTYIHTYICTIRCVGAHTKSAVLRLAMMRQAVGSIMMRSPHSHVNVMQSGDSVGRVTSRQDITTGHLFDLTLPPQILTAPANLRGRIA</sequence>